<keyword evidence="6" id="KW-0963">Cytoplasm</keyword>
<protein>
    <recommendedName>
        <fullName evidence="5">alpha-amylase</fullName>
        <ecNumber evidence="5">3.2.1.1</ecNumber>
    </recommendedName>
    <alternativeName>
        <fullName evidence="12">1,4-alpha-D-glucan glucanohydrolase</fullName>
    </alternativeName>
</protein>
<gene>
    <name evidence="18" type="ORF">Ssi02_21570</name>
</gene>
<dbReference type="InterPro" id="IPR015500">
    <property type="entry name" value="Peptidase_S8_subtilisin-rel"/>
</dbReference>
<dbReference type="EMBL" id="BOOW01000012">
    <property type="protein sequence ID" value="GII91926.1"/>
    <property type="molecule type" value="Genomic_DNA"/>
</dbReference>
<keyword evidence="11" id="KW-0966">Cell projection</keyword>
<evidence type="ECO:0000256" key="1">
    <source>
        <dbReference type="ARBA" id="ARBA00000548"/>
    </source>
</evidence>
<dbReference type="PANTHER" id="PTHR43806:SF67">
    <property type="entry name" value="EGF-LIKE DOMAIN-CONTAINING PROTEIN"/>
    <property type="match status" value="1"/>
</dbReference>
<dbReference type="InterPro" id="IPR021720">
    <property type="entry name" value="Malectin_dom"/>
</dbReference>
<dbReference type="GO" id="GO:0006508">
    <property type="term" value="P:proteolysis"/>
    <property type="evidence" value="ECO:0007669"/>
    <property type="project" value="UniProtKB-KW"/>
</dbReference>
<dbReference type="Proteomes" id="UP000606172">
    <property type="component" value="Unassembled WGS sequence"/>
</dbReference>
<dbReference type="SUPFAM" id="SSF49464">
    <property type="entry name" value="Carboxypeptidase regulatory domain-like"/>
    <property type="match status" value="1"/>
</dbReference>
<dbReference type="SUPFAM" id="SSF52743">
    <property type="entry name" value="Subtilisin-like"/>
    <property type="match status" value="1"/>
</dbReference>
<dbReference type="Gene3D" id="2.60.40.10">
    <property type="entry name" value="Immunoglobulins"/>
    <property type="match status" value="1"/>
</dbReference>
<keyword evidence="19" id="KW-1185">Reference proteome</keyword>
<keyword evidence="7 13" id="KW-0645">Protease</keyword>
<feature type="chain" id="PRO_5038023822" description="alpha-amylase" evidence="14">
    <location>
        <begin position="31"/>
        <end position="1175"/>
    </location>
</feature>
<keyword evidence="14" id="KW-0732">Signal</keyword>
<dbReference type="AlphaFoldDB" id="A0A919RDI4"/>
<dbReference type="Pfam" id="PF00082">
    <property type="entry name" value="Peptidase_S8"/>
    <property type="match status" value="1"/>
</dbReference>
<feature type="signal peptide" evidence="14">
    <location>
        <begin position="1"/>
        <end position="30"/>
    </location>
</feature>
<dbReference type="GO" id="GO:0005737">
    <property type="term" value="C:cytoplasm"/>
    <property type="evidence" value="ECO:0007669"/>
    <property type="project" value="UniProtKB-SubCell"/>
</dbReference>
<evidence type="ECO:0000313" key="18">
    <source>
        <dbReference type="EMBL" id="GII91926.1"/>
    </source>
</evidence>
<dbReference type="InterPro" id="IPR008969">
    <property type="entry name" value="CarboxyPept-like_regulatory"/>
</dbReference>
<evidence type="ECO:0000256" key="9">
    <source>
        <dbReference type="ARBA" id="ARBA00022825"/>
    </source>
</evidence>
<dbReference type="PANTHER" id="PTHR43806">
    <property type="entry name" value="PEPTIDASE S8"/>
    <property type="match status" value="1"/>
</dbReference>
<evidence type="ECO:0000256" key="7">
    <source>
        <dbReference type="ARBA" id="ARBA00022670"/>
    </source>
</evidence>
<evidence type="ECO:0000256" key="4">
    <source>
        <dbReference type="ARBA" id="ARBA00011073"/>
    </source>
</evidence>
<dbReference type="Pfam" id="PF13620">
    <property type="entry name" value="CarboxypepD_reg"/>
    <property type="match status" value="3"/>
</dbReference>
<keyword evidence="10" id="KW-0969">Cilium</keyword>
<dbReference type="InterPro" id="IPR008979">
    <property type="entry name" value="Galactose-bd-like_sf"/>
</dbReference>
<feature type="domain" description="HYDIN/VesB/CFA65-like Ig-like" evidence="17">
    <location>
        <begin position="925"/>
        <end position="985"/>
    </location>
</feature>
<dbReference type="GO" id="GO:0005975">
    <property type="term" value="P:carbohydrate metabolic process"/>
    <property type="evidence" value="ECO:0007669"/>
    <property type="project" value="UniProtKB-ARBA"/>
</dbReference>
<keyword evidence="9 13" id="KW-0720">Serine protease</keyword>
<evidence type="ECO:0000256" key="3">
    <source>
        <dbReference type="ARBA" id="ARBA00004496"/>
    </source>
</evidence>
<dbReference type="InterPro" id="IPR053879">
    <property type="entry name" value="HYDIN_VesB_CFA65-like_Ig"/>
</dbReference>
<comment type="caution">
    <text evidence="18">The sequence shown here is derived from an EMBL/GenBank/DDBJ whole genome shotgun (WGS) entry which is preliminary data.</text>
</comment>
<organism evidence="18 19">
    <name type="scientific">Sinosporangium siamense</name>
    <dbReference type="NCBI Taxonomy" id="1367973"/>
    <lineage>
        <taxon>Bacteria</taxon>
        <taxon>Bacillati</taxon>
        <taxon>Actinomycetota</taxon>
        <taxon>Actinomycetes</taxon>
        <taxon>Streptosporangiales</taxon>
        <taxon>Streptosporangiaceae</taxon>
        <taxon>Sinosporangium</taxon>
    </lineage>
</organism>
<feature type="domain" description="Malectin" evidence="16">
    <location>
        <begin position="1017"/>
        <end position="1158"/>
    </location>
</feature>
<evidence type="ECO:0000256" key="5">
    <source>
        <dbReference type="ARBA" id="ARBA00012595"/>
    </source>
</evidence>
<evidence type="ECO:0000256" key="11">
    <source>
        <dbReference type="ARBA" id="ARBA00023273"/>
    </source>
</evidence>
<dbReference type="PRINTS" id="PR00723">
    <property type="entry name" value="SUBTILISIN"/>
</dbReference>
<evidence type="ECO:0000256" key="12">
    <source>
        <dbReference type="ARBA" id="ARBA00030238"/>
    </source>
</evidence>
<dbReference type="InterPro" id="IPR023828">
    <property type="entry name" value="Peptidase_S8_Ser-AS"/>
</dbReference>
<accession>A0A919RDI4</accession>
<keyword evidence="8 13" id="KW-0378">Hydrolase</keyword>
<feature type="active site" description="Charge relay system" evidence="13">
    <location>
        <position position="241"/>
    </location>
</feature>
<dbReference type="Gene3D" id="2.60.40.1120">
    <property type="entry name" value="Carboxypeptidase-like, regulatory domain"/>
    <property type="match status" value="3"/>
</dbReference>
<dbReference type="PROSITE" id="PS51892">
    <property type="entry name" value="SUBTILASE"/>
    <property type="match status" value="1"/>
</dbReference>
<proteinExistence type="inferred from homology"/>
<dbReference type="Gene3D" id="2.60.120.430">
    <property type="entry name" value="Galactose-binding lectin"/>
    <property type="match status" value="1"/>
</dbReference>
<dbReference type="SUPFAM" id="SSF49452">
    <property type="entry name" value="Starch-binding domain-like"/>
    <property type="match status" value="2"/>
</dbReference>
<dbReference type="RefSeq" id="WP_204024314.1">
    <property type="nucleotide sequence ID" value="NZ_BOOW01000012.1"/>
</dbReference>
<comment type="catalytic activity">
    <reaction evidence="1">
        <text>Endohydrolysis of (1-&gt;4)-alpha-D-glucosidic linkages in polysaccharides containing three or more (1-&gt;4)-alpha-linked D-glucose units.</text>
        <dbReference type="EC" id="3.2.1.1"/>
    </reaction>
</comment>
<evidence type="ECO:0000256" key="13">
    <source>
        <dbReference type="PROSITE-ProRule" id="PRU01240"/>
    </source>
</evidence>
<dbReference type="Pfam" id="PF11721">
    <property type="entry name" value="Malectin"/>
    <property type="match status" value="1"/>
</dbReference>
<comment type="similarity">
    <text evidence="4 13">Belongs to the peptidase S8 family.</text>
</comment>
<dbReference type="GO" id="GO:0004556">
    <property type="term" value="F:alpha-amylase activity"/>
    <property type="evidence" value="ECO:0007669"/>
    <property type="project" value="UniProtKB-EC"/>
</dbReference>
<evidence type="ECO:0000259" key="16">
    <source>
        <dbReference type="Pfam" id="PF11721"/>
    </source>
</evidence>
<dbReference type="InterPro" id="IPR036852">
    <property type="entry name" value="Peptidase_S8/S53_dom_sf"/>
</dbReference>
<dbReference type="GO" id="GO:0004252">
    <property type="term" value="F:serine-type endopeptidase activity"/>
    <property type="evidence" value="ECO:0007669"/>
    <property type="project" value="UniProtKB-UniRule"/>
</dbReference>
<dbReference type="InterPro" id="IPR013784">
    <property type="entry name" value="Carb-bd-like_fold"/>
</dbReference>
<feature type="active site" description="Charge relay system" evidence="13">
    <location>
        <position position="412"/>
    </location>
</feature>
<evidence type="ECO:0000259" key="17">
    <source>
        <dbReference type="Pfam" id="PF22544"/>
    </source>
</evidence>
<evidence type="ECO:0000256" key="6">
    <source>
        <dbReference type="ARBA" id="ARBA00022490"/>
    </source>
</evidence>
<comment type="subcellular location">
    <subcellularLocation>
        <location evidence="2">Cell projection</location>
        <location evidence="2">Cilium</location>
    </subcellularLocation>
    <subcellularLocation>
        <location evidence="3">Cytoplasm</location>
    </subcellularLocation>
</comment>
<dbReference type="InterPro" id="IPR013783">
    <property type="entry name" value="Ig-like_fold"/>
</dbReference>
<dbReference type="EC" id="3.2.1.1" evidence="5"/>
<reference evidence="18" key="1">
    <citation type="submission" date="2021-01" db="EMBL/GenBank/DDBJ databases">
        <title>Whole genome shotgun sequence of Sinosporangium siamense NBRC 109515.</title>
        <authorList>
            <person name="Komaki H."/>
            <person name="Tamura T."/>
        </authorList>
    </citation>
    <scope>NUCLEOTIDE SEQUENCE</scope>
    <source>
        <strain evidence="18">NBRC 109515</strain>
    </source>
</reference>
<dbReference type="InterPro" id="IPR000209">
    <property type="entry name" value="Peptidase_S8/S53_dom"/>
</dbReference>
<evidence type="ECO:0000256" key="10">
    <source>
        <dbReference type="ARBA" id="ARBA00023069"/>
    </source>
</evidence>
<evidence type="ECO:0000256" key="14">
    <source>
        <dbReference type="SAM" id="SignalP"/>
    </source>
</evidence>
<dbReference type="GO" id="GO:0030246">
    <property type="term" value="F:carbohydrate binding"/>
    <property type="evidence" value="ECO:0007669"/>
    <property type="project" value="InterPro"/>
</dbReference>
<evidence type="ECO:0000256" key="8">
    <source>
        <dbReference type="ARBA" id="ARBA00022801"/>
    </source>
</evidence>
<feature type="domain" description="Peptidase S8/S53" evidence="15">
    <location>
        <begin position="186"/>
        <end position="452"/>
    </location>
</feature>
<dbReference type="InterPro" id="IPR050131">
    <property type="entry name" value="Peptidase_S8_subtilisin-like"/>
</dbReference>
<evidence type="ECO:0000256" key="2">
    <source>
        <dbReference type="ARBA" id="ARBA00004138"/>
    </source>
</evidence>
<evidence type="ECO:0000259" key="15">
    <source>
        <dbReference type="Pfam" id="PF00082"/>
    </source>
</evidence>
<dbReference type="SUPFAM" id="SSF49785">
    <property type="entry name" value="Galactose-binding domain-like"/>
    <property type="match status" value="1"/>
</dbReference>
<dbReference type="PROSITE" id="PS00138">
    <property type="entry name" value="SUBTILASE_SER"/>
    <property type="match status" value="1"/>
</dbReference>
<evidence type="ECO:0000313" key="19">
    <source>
        <dbReference type="Proteomes" id="UP000606172"/>
    </source>
</evidence>
<name>A0A919RDI4_9ACTN</name>
<feature type="active site" description="Charge relay system" evidence="13">
    <location>
        <position position="195"/>
    </location>
</feature>
<sequence>MSRSPRRWRPVLLGTLTALSLLLPQGTAQAAPAPVPESGPLPAKIESSLLPKLTAGGRTEFIVRLKEGADLGAAAKAVTKADKGAQVLAAKSAYADKSQAGVRELLTSRKAEFTPLWIVNAIKVKGDADLAREIAALAEVESIKADRDLPLPEAAPGTEVPKVNAVEWNIDRVGAPRVWNELGTRGEGIVVANIDTGVEYKHPALVEKYRGRKADGTFDHNYNWYGGSECRTGEPCDWSNHGTHTMGTMVGGTPEDTIGVAPGAKWIAAGICDFEHCSEWEMIGAGQWLLAPTDRTGRNPRPDLAPHIVNNSWGGNPVNRWWYKPILDAWIAAGIFPAFSNGNGGPECATSGSPGDNVEAYSAGAFDTYNAIAPFSSRGASGDGQIKPNIAAPGVNVRSANRSGYISKSGTSMASPHVAAAVALIWSAAPHVKGDVAATRDLLDHTAADVEDTSCGGTAARNNVWGEGKLDAYAAVRDAPQINAGLRGTLTSGAAPLEGAVVTLTGPSKRKIVSKADGTFALPNVRAGTYELSARKFGYDDATATLTIAAGQSAVQDLALTLQPRRNVTGTVTDAGTPDSPVSVVAAGTPESTATDAAGGYRLSLPAGTYTLKLTPPAGRCSRAVDVQVTVAGDTVRDIDLPRRTDPFGHGCVAGKRPYVAGTEKLPLSGFGMSASVALPFAFPFYGENHTKVWAGTSGVLDFDRNDRAWRNWQLPSPYRSTAIMPFWDDLVVDGQAGMYTATLGTAPHRTFVVEWRDVTFSERRDVRFSVSAALGENGSISFHYRGVKDALTTGSTATIGLEHRDSRSFSFVHEAAVLADGQSITFASPHGVLAGTVVDANDGRPLAGAKVAVGDGLTATTGQDGTYLTQVPVGDYQVTVSKEHYGAQSRPLSLATGGYTWLDTELITGRVSASLGEADLLTPANSAKSVDLVLTNLGGSATPFALRTEPAAGWLTATPADGTLAPGASTTVKLTVNSAGVPASTYRKGTLSVRSDSGRNPKIDIPVTMVVPGTRLAVDAGGTRDVTDSAGERWTADRAHTAGGHGYVSTRNRTHSTRAVIKGTADQALFQRAREGMSEYRFDNLANGYYTVELGFADTRNTRPERRVFDVYAEGDLAVPALDLAQEVGVRTATVRQYTVKVTDGQLNVRFLPRTGKPILNSIRVSDRPDMVTP</sequence>
<dbReference type="Gene3D" id="3.40.50.200">
    <property type="entry name" value="Peptidase S8/S53 domain"/>
    <property type="match status" value="1"/>
</dbReference>
<dbReference type="Pfam" id="PF22544">
    <property type="entry name" value="HYDIN_VesB_CFA65-like_Ig"/>
    <property type="match status" value="1"/>
</dbReference>